<dbReference type="GO" id="GO:0004807">
    <property type="term" value="F:triose-phosphate isomerase activity"/>
    <property type="evidence" value="ECO:0007669"/>
    <property type="project" value="UniProtKB-UniRule"/>
</dbReference>
<dbReference type="GO" id="GO:0006094">
    <property type="term" value="P:gluconeogenesis"/>
    <property type="evidence" value="ECO:0007669"/>
    <property type="project" value="UniProtKB-UniRule"/>
</dbReference>
<comment type="pathway">
    <text evidence="3">Carbohydrate metabolism; erythritol degradation.</text>
</comment>
<sequence>MTSQVIIGNWKMNGLVADARTLARAVADGVSSDTGPRVVVCPSFVHLSTVAAELSGSAVALGAQDCHHEGRGAFTGDISAPMLADIGVRYVILGHSERRAGHQELDEMVRQKAVAAASAGLVPVVCVGETQDQRAAGQARDVIGYQIEGSLPQDFAGIVAYEPVWAIGTGQSASIDDIADMMAFIRAELARQFGEGGKTMQILYGGSVTPRDASAILRVAEVGGALVGGASLKPESFLDIVRASAGD</sequence>
<dbReference type="InterPro" id="IPR022896">
    <property type="entry name" value="TrioseP_Isoase_bac/euk"/>
</dbReference>
<organism evidence="11 12">
    <name type="scientific">Ameyamaea chiangmaiensis</name>
    <dbReference type="NCBI Taxonomy" id="442969"/>
    <lineage>
        <taxon>Bacteria</taxon>
        <taxon>Pseudomonadati</taxon>
        <taxon>Pseudomonadota</taxon>
        <taxon>Alphaproteobacteria</taxon>
        <taxon>Acetobacterales</taxon>
        <taxon>Acetobacteraceae</taxon>
        <taxon>Ameyamaea</taxon>
    </lineage>
</organism>
<dbReference type="EC" id="5.3.1.1" evidence="9 10"/>
<dbReference type="InterPro" id="IPR000652">
    <property type="entry name" value="Triosephosphate_isomerase"/>
</dbReference>
<dbReference type="InterPro" id="IPR013785">
    <property type="entry name" value="Aldolase_TIM"/>
</dbReference>
<dbReference type="PANTHER" id="PTHR21139">
    <property type="entry name" value="TRIOSEPHOSPHATE ISOMERASE"/>
    <property type="match status" value="1"/>
</dbReference>
<comment type="caution">
    <text evidence="11">The sequence shown here is derived from an EMBL/GenBank/DDBJ whole genome shotgun (WGS) entry which is preliminary data.</text>
</comment>
<reference evidence="11 12" key="1">
    <citation type="submission" date="2020-06" db="EMBL/GenBank/DDBJ databases">
        <title>Description of novel acetic acid bacteria.</title>
        <authorList>
            <person name="Sombolestani A."/>
        </authorList>
    </citation>
    <scope>NUCLEOTIDE SEQUENCE [LARGE SCALE GENOMIC DNA]</scope>
    <source>
        <strain evidence="11 12">LMG 27010</strain>
    </source>
</reference>
<dbReference type="PROSITE" id="PS00171">
    <property type="entry name" value="TIM_1"/>
    <property type="match status" value="1"/>
</dbReference>
<evidence type="ECO:0000256" key="6">
    <source>
        <dbReference type="ARBA" id="ARBA00022490"/>
    </source>
</evidence>
<dbReference type="InterPro" id="IPR035990">
    <property type="entry name" value="TIM_sf"/>
</dbReference>
<comment type="pathway">
    <text evidence="2 9 10">Carbohydrate degradation; glycolysis; D-glyceraldehyde 3-phosphate from glycerone phosphate: step 1/1.</text>
</comment>
<feature type="active site" description="Electrophile" evidence="9">
    <location>
        <position position="95"/>
    </location>
</feature>
<protein>
    <recommendedName>
        <fullName evidence="9 10">Triosephosphate isomerase</fullName>
        <shortName evidence="9">TIM</shortName>
        <shortName evidence="9">TPI</shortName>
        <ecNumber evidence="9 10">5.3.1.1</ecNumber>
    </recommendedName>
    <alternativeName>
        <fullName evidence="9">Triose-phosphate isomerase</fullName>
    </alternativeName>
</protein>
<evidence type="ECO:0000256" key="5">
    <source>
        <dbReference type="ARBA" id="ARBA00022432"/>
    </source>
</evidence>
<comment type="function">
    <text evidence="9">Involved in the gluconeogenesis. Catalyzes stereospecifically the conversion of dihydroxyacetone phosphate (DHAP) to D-glyceraldehyde-3-phosphate (G3P).</text>
</comment>
<accession>A0A850PAT1</accession>
<comment type="subunit">
    <text evidence="9 10">Homodimer.</text>
</comment>
<keyword evidence="7 9" id="KW-0324">Glycolysis</keyword>
<dbReference type="CDD" id="cd00311">
    <property type="entry name" value="TIM"/>
    <property type="match status" value="1"/>
</dbReference>
<dbReference type="PANTHER" id="PTHR21139:SF42">
    <property type="entry name" value="TRIOSEPHOSPHATE ISOMERASE"/>
    <property type="match status" value="1"/>
</dbReference>
<evidence type="ECO:0000256" key="10">
    <source>
        <dbReference type="RuleBase" id="RU363013"/>
    </source>
</evidence>
<evidence type="ECO:0000256" key="3">
    <source>
        <dbReference type="ARBA" id="ARBA00004939"/>
    </source>
</evidence>
<dbReference type="Pfam" id="PF00121">
    <property type="entry name" value="TIM"/>
    <property type="match status" value="1"/>
</dbReference>
<comment type="catalytic activity">
    <reaction evidence="9 10">
        <text>D-glyceraldehyde 3-phosphate = dihydroxyacetone phosphate</text>
        <dbReference type="Rhea" id="RHEA:18585"/>
        <dbReference type="ChEBI" id="CHEBI:57642"/>
        <dbReference type="ChEBI" id="CHEBI:59776"/>
        <dbReference type="EC" id="5.3.1.1"/>
    </reaction>
</comment>
<evidence type="ECO:0000256" key="9">
    <source>
        <dbReference type="HAMAP-Rule" id="MF_00147"/>
    </source>
</evidence>
<dbReference type="Gene3D" id="3.20.20.70">
    <property type="entry name" value="Aldolase class I"/>
    <property type="match status" value="1"/>
</dbReference>
<dbReference type="SUPFAM" id="SSF51351">
    <property type="entry name" value="Triosephosphate isomerase (TIM)"/>
    <property type="match status" value="1"/>
</dbReference>
<dbReference type="GO" id="GO:0006096">
    <property type="term" value="P:glycolytic process"/>
    <property type="evidence" value="ECO:0007669"/>
    <property type="project" value="UniProtKB-UniRule"/>
</dbReference>
<dbReference type="UniPathway" id="UPA01066"/>
<feature type="binding site" evidence="9">
    <location>
        <position position="207"/>
    </location>
    <ligand>
        <name>substrate</name>
    </ligand>
</feature>
<gene>
    <name evidence="9" type="primary">tpiA</name>
    <name evidence="11" type="ORF">HUK82_04360</name>
</gene>
<dbReference type="HAMAP" id="MF_00147_B">
    <property type="entry name" value="TIM_B"/>
    <property type="match status" value="1"/>
</dbReference>
<feature type="binding site" evidence="9">
    <location>
        <begin position="228"/>
        <end position="229"/>
    </location>
    <ligand>
        <name>substrate</name>
    </ligand>
</feature>
<dbReference type="GO" id="GO:0019563">
    <property type="term" value="P:glycerol catabolic process"/>
    <property type="evidence" value="ECO:0007669"/>
    <property type="project" value="TreeGrafter"/>
</dbReference>
<dbReference type="GO" id="GO:0005829">
    <property type="term" value="C:cytosol"/>
    <property type="evidence" value="ECO:0007669"/>
    <property type="project" value="TreeGrafter"/>
</dbReference>
<feature type="binding site" evidence="9">
    <location>
        <begin position="9"/>
        <end position="11"/>
    </location>
    <ligand>
        <name>substrate</name>
    </ligand>
</feature>
<dbReference type="UniPathway" id="UPA00109">
    <property type="reaction ID" value="UER00189"/>
</dbReference>
<comment type="pathway">
    <text evidence="9 10">Carbohydrate biosynthesis; gluconeogenesis.</text>
</comment>
<evidence type="ECO:0000256" key="8">
    <source>
        <dbReference type="ARBA" id="ARBA00023235"/>
    </source>
</evidence>
<dbReference type="Proteomes" id="UP000585665">
    <property type="component" value="Unassembled WGS sequence"/>
</dbReference>
<evidence type="ECO:0000313" key="12">
    <source>
        <dbReference type="Proteomes" id="UP000585665"/>
    </source>
</evidence>
<keyword evidence="6 9" id="KW-0963">Cytoplasm</keyword>
<keyword evidence="8 9" id="KW-0413">Isomerase</keyword>
<dbReference type="InterPro" id="IPR020861">
    <property type="entry name" value="Triosephosphate_isomerase_AS"/>
</dbReference>
<feature type="binding site" evidence="9">
    <location>
        <position position="168"/>
    </location>
    <ligand>
        <name>substrate</name>
    </ligand>
</feature>
<dbReference type="GO" id="GO:0046166">
    <property type="term" value="P:glyceraldehyde-3-phosphate biosynthetic process"/>
    <property type="evidence" value="ECO:0007669"/>
    <property type="project" value="TreeGrafter"/>
</dbReference>
<evidence type="ECO:0000256" key="1">
    <source>
        <dbReference type="ARBA" id="ARBA00000148"/>
    </source>
</evidence>
<evidence type="ECO:0000313" key="11">
    <source>
        <dbReference type="EMBL" id="NVN39799.1"/>
    </source>
</evidence>
<dbReference type="PROSITE" id="PS51440">
    <property type="entry name" value="TIM_2"/>
    <property type="match status" value="1"/>
</dbReference>
<name>A0A850PAT1_9PROT</name>
<comment type="subcellular location">
    <subcellularLocation>
        <location evidence="9 10">Cytoplasm</location>
    </subcellularLocation>
</comment>
<dbReference type="NCBIfam" id="TIGR00419">
    <property type="entry name" value="tim"/>
    <property type="match status" value="1"/>
</dbReference>
<comment type="similarity">
    <text evidence="4 9 10">Belongs to the triosephosphate isomerase family.</text>
</comment>
<dbReference type="UniPathway" id="UPA00138"/>
<dbReference type="EMBL" id="JABXXR010000017">
    <property type="protein sequence ID" value="NVN39799.1"/>
    <property type="molecule type" value="Genomic_DNA"/>
</dbReference>
<keyword evidence="12" id="KW-1185">Reference proteome</keyword>
<evidence type="ECO:0000256" key="4">
    <source>
        <dbReference type="ARBA" id="ARBA00007422"/>
    </source>
</evidence>
<feature type="active site" description="Proton acceptor" evidence="9">
    <location>
        <position position="162"/>
    </location>
</feature>
<proteinExistence type="inferred from homology"/>
<dbReference type="AlphaFoldDB" id="A0A850PAT1"/>
<comment type="catalytic activity">
    <reaction evidence="1">
        <text>L-erythrulose 1-phosphate = D-erythrulose 4-phosphate</text>
        <dbReference type="Rhea" id="RHEA:49588"/>
        <dbReference type="ChEBI" id="CHEBI:58002"/>
        <dbReference type="ChEBI" id="CHEBI:90796"/>
        <dbReference type="EC" id="5.3.1.33"/>
    </reaction>
</comment>
<evidence type="ECO:0000256" key="7">
    <source>
        <dbReference type="ARBA" id="ARBA00023152"/>
    </source>
</evidence>
<dbReference type="FunFam" id="3.20.20.70:FF:000016">
    <property type="entry name" value="Triosephosphate isomerase"/>
    <property type="match status" value="1"/>
</dbReference>
<dbReference type="RefSeq" id="WP_176612783.1">
    <property type="nucleotide sequence ID" value="NZ_JABXXR010000017.1"/>
</dbReference>
<keyword evidence="5 9" id="KW-0312">Gluconeogenesis</keyword>
<evidence type="ECO:0000256" key="2">
    <source>
        <dbReference type="ARBA" id="ARBA00004680"/>
    </source>
</evidence>